<dbReference type="PANTHER" id="PTHR33701">
    <property type="entry name" value="TRANSMEMBRANE PROTEIN"/>
    <property type="match status" value="1"/>
</dbReference>
<dbReference type="PANTHER" id="PTHR33701:SF2">
    <property type="entry name" value="TRANSMEMBRANE PROTEIN"/>
    <property type="match status" value="1"/>
</dbReference>
<feature type="compositionally biased region" description="Polar residues" evidence="2">
    <location>
        <begin position="147"/>
        <end position="157"/>
    </location>
</feature>
<gene>
    <name evidence="3" type="ORF">F8388_008884</name>
    <name evidence="4" type="ORF">G4B88_004428</name>
</gene>
<sequence length="248" mass="28124">METSEDDRKCSDKKMEGDDGWRIVEGLRGRLLAERQASRIAKEESESMETKLIELEKLLKEEINLRNKAEKKLKRIKKKLQSFNICSSKSVESSEQSCCSEKSEVSCRSLFTVTSSSTSSGPIDSEENESNFHVTSRKSTKNHESPNTENPIDQGTASFEDFYDNPSNKSSSADFRCSVEENEIDHEDYVDDSFALVPINYCVAEAPKRIELNPVHENVSEALDSLKYIREKIQSSMEIRCMVRVGPT</sequence>
<keyword evidence="1" id="KW-0175">Coiled coil</keyword>
<name>A0A7J6HA86_CANSA</name>
<reference evidence="5 6" key="1">
    <citation type="journal article" date="2020" name="bioRxiv">
        <title>Sequence and annotation of 42 cannabis genomes reveals extensive copy number variation in cannabinoid synthesis and pathogen resistance genes.</title>
        <authorList>
            <person name="Mckernan K.J."/>
            <person name="Helbert Y."/>
            <person name="Kane L.T."/>
            <person name="Ebling H."/>
            <person name="Zhang L."/>
            <person name="Liu B."/>
            <person name="Eaton Z."/>
            <person name="Mclaughlin S."/>
            <person name="Kingan S."/>
            <person name="Baybayan P."/>
            <person name="Concepcion G."/>
            <person name="Jordan M."/>
            <person name="Riva A."/>
            <person name="Barbazuk W."/>
            <person name="Harkins T."/>
        </authorList>
    </citation>
    <scope>NUCLEOTIDE SEQUENCE [LARGE SCALE GENOMIC DNA]</scope>
    <source>
        <strain evidence="5 6">cv. Jamaican Lion 4</strain>
        <strain evidence="4">Father</strain>
        <strain evidence="3">Mother</strain>
        <tissue evidence="3">Leaf</tissue>
    </source>
</reference>
<protein>
    <submittedName>
        <fullName evidence="3">Uncharacterized protein</fullName>
    </submittedName>
</protein>
<evidence type="ECO:0000313" key="5">
    <source>
        <dbReference type="Proteomes" id="UP000525078"/>
    </source>
</evidence>
<dbReference type="EMBL" id="JAATIP010000023">
    <property type="protein sequence ID" value="KAF4391480.1"/>
    <property type="molecule type" value="Genomic_DNA"/>
</dbReference>
<evidence type="ECO:0000313" key="6">
    <source>
        <dbReference type="Proteomes" id="UP000583929"/>
    </source>
</evidence>
<evidence type="ECO:0000256" key="1">
    <source>
        <dbReference type="SAM" id="Coils"/>
    </source>
</evidence>
<dbReference type="Proteomes" id="UP000583929">
    <property type="component" value="Unassembled WGS sequence"/>
</dbReference>
<organism evidence="3 5">
    <name type="scientific">Cannabis sativa</name>
    <name type="common">Hemp</name>
    <name type="synonym">Marijuana</name>
    <dbReference type="NCBI Taxonomy" id="3483"/>
    <lineage>
        <taxon>Eukaryota</taxon>
        <taxon>Viridiplantae</taxon>
        <taxon>Streptophyta</taxon>
        <taxon>Embryophyta</taxon>
        <taxon>Tracheophyta</taxon>
        <taxon>Spermatophyta</taxon>
        <taxon>Magnoliopsida</taxon>
        <taxon>eudicotyledons</taxon>
        <taxon>Gunneridae</taxon>
        <taxon>Pentapetalae</taxon>
        <taxon>rosids</taxon>
        <taxon>fabids</taxon>
        <taxon>Rosales</taxon>
        <taxon>Cannabaceae</taxon>
        <taxon>Cannabis</taxon>
    </lineage>
</organism>
<evidence type="ECO:0000313" key="4">
    <source>
        <dbReference type="EMBL" id="KAF4400885.1"/>
    </source>
</evidence>
<keyword evidence="6" id="KW-1185">Reference proteome</keyword>
<evidence type="ECO:0000313" key="3">
    <source>
        <dbReference type="EMBL" id="KAF4391480.1"/>
    </source>
</evidence>
<evidence type="ECO:0000256" key="2">
    <source>
        <dbReference type="SAM" id="MobiDB-lite"/>
    </source>
</evidence>
<accession>A0A7J6HA86</accession>
<feature type="coiled-coil region" evidence="1">
    <location>
        <begin position="38"/>
        <end position="79"/>
    </location>
</feature>
<feature type="region of interest" description="Disordered" evidence="2">
    <location>
        <begin position="114"/>
        <end position="163"/>
    </location>
</feature>
<dbReference type="OrthoDB" id="1939750at2759"/>
<dbReference type="OMA" id="ICNENEP"/>
<dbReference type="Proteomes" id="UP000525078">
    <property type="component" value="Unassembled WGS sequence"/>
</dbReference>
<accession>A0A803R6K7</accession>
<comment type="caution">
    <text evidence="3">The sequence shown here is derived from an EMBL/GenBank/DDBJ whole genome shotgun (WGS) entry which is preliminary data.</text>
</comment>
<dbReference type="EMBL" id="JAATIQ010000014">
    <property type="protein sequence ID" value="KAF4400885.1"/>
    <property type="molecule type" value="Genomic_DNA"/>
</dbReference>
<proteinExistence type="predicted"/>
<dbReference type="AlphaFoldDB" id="A0A7J6HA86"/>